<gene>
    <name evidence="2" type="ORF">LPB04_23775</name>
</gene>
<keyword evidence="2" id="KW-0614">Plasmid</keyword>
<dbReference type="KEGG" id="mlir:LPB04_23775"/>
<protein>
    <submittedName>
        <fullName evidence="2">Uncharacterized protein</fullName>
    </submittedName>
</protein>
<evidence type="ECO:0000256" key="1">
    <source>
        <dbReference type="SAM" id="Coils"/>
    </source>
</evidence>
<dbReference type="EMBL" id="CP062942">
    <property type="protein sequence ID" value="QOL52232.1"/>
    <property type="molecule type" value="Genomic_DNA"/>
</dbReference>
<accession>A0A7L9UDC8</accession>
<keyword evidence="1" id="KW-0175">Coiled coil</keyword>
<name>A0A7L9UDC8_9BURK</name>
<evidence type="ECO:0000313" key="2">
    <source>
        <dbReference type="EMBL" id="QOL52232.1"/>
    </source>
</evidence>
<keyword evidence="3" id="KW-1185">Reference proteome</keyword>
<sequence>MLDIETLNFFEQEIEALLKQGSEESLQRAEEMAQMLEARIQEQRHMESGFVALANRDQDFLTRNHIFSS</sequence>
<dbReference type="RefSeq" id="WP_193689199.1">
    <property type="nucleotide sequence ID" value="NZ_CP062942.1"/>
</dbReference>
<reference evidence="2 3" key="1">
    <citation type="submission" date="2020-10" db="EMBL/GenBank/DDBJ databases">
        <title>Genome sequencing of Massilia sp. LPB0304.</title>
        <authorList>
            <person name="Kim J."/>
        </authorList>
    </citation>
    <scope>NUCLEOTIDE SEQUENCE [LARGE SCALE GENOMIC DNA]</scope>
    <source>
        <strain evidence="2 3">LPB0304</strain>
        <plasmid evidence="2 3">unnamed1</plasmid>
    </source>
</reference>
<organism evidence="2 3">
    <name type="scientific">Massilia litorea</name>
    <dbReference type="NCBI Taxonomy" id="2769491"/>
    <lineage>
        <taxon>Bacteria</taxon>
        <taxon>Pseudomonadati</taxon>
        <taxon>Pseudomonadota</taxon>
        <taxon>Betaproteobacteria</taxon>
        <taxon>Burkholderiales</taxon>
        <taxon>Oxalobacteraceae</taxon>
        <taxon>Telluria group</taxon>
        <taxon>Massilia</taxon>
    </lineage>
</organism>
<evidence type="ECO:0000313" key="3">
    <source>
        <dbReference type="Proteomes" id="UP000593875"/>
    </source>
</evidence>
<dbReference type="AlphaFoldDB" id="A0A7L9UDC8"/>
<dbReference type="Proteomes" id="UP000593875">
    <property type="component" value="Plasmid unnamed1"/>
</dbReference>
<geneLocation type="plasmid" evidence="2 3">
    <name>unnamed1</name>
</geneLocation>
<feature type="coiled-coil region" evidence="1">
    <location>
        <begin position="19"/>
        <end position="46"/>
    </location>
</feature>
<proteinExistence type="predicted"/>